<protein>
    <recommendedName>
        <fullName evidence="3">Phosphoesterase</fullName>
    </recommendedName>
</protein>
<dbReference type="Gene3D" id="3.60.21.10">
    <property type="match status" value="1"/>
</dbReference>
<dbReference type="EMBL" id="QVEP01000009">
    <property type="protein sequence ID" value="RGB80729.1"/>
    <property type="molecule type" value="Genomic_DNA"/>
</dbReference>
<accession>A0A3E2TQ78</accession>
<comment type="caution">
    <text evidence="1">The sequence shown here is derived from an EMBL/GenBank/DDBJ whole genome shotgun (WGS) entry which is preliminary data.</text>
</comment>
<evidence type="ECO:0000313" key="2">
    <source>
        <dbReference type="Proteomes" id="UP000260773"/>
    </source>
</evidence>
<dbReference type="AlphaFoldDB" id="A0A3E2TQ78"/>
<proteinExistence type="predicted"/>
<organism evidence="1 2">
    <name type="scientific">Coprococcus catus</name>
    <dbReference type="NCBI Taxonomy" id="116085"/>
    <lineage>
        <taxon>Bacteria</taxon>
        <taxon>Bacillati</taxon>
        <taxon>Bacillota</taxon>
        <taxon>Clostridia</taxon>
        <taxon>Lachnospirales</taxon>
        <taxon>Lachnospiraceae</taxon>
        <taxon>Coprococcus</taxon>
    </lineage>
</organism>
<reference evidence="1 2" key="1">
    <citation type="submission" date="2018-08" db="EMBL/GenBank/DDBJ databases">
        <title>A genome reference for cultivated species of the human gut microbiota.</title>
        <authorList>
            <person name="Zou Y."/>
            <person name="Xue W."/>
            <person name="Luo G."/>
        </authorList>
    </citation>
    <scope>NUCLEOTIDE SEQUENCE [LARGE SCALE GENOMIC DNA]</scope>
    <source>
        <strain evidence="1 2">AF45-17</strain>
    </source>
</reference>
<dbReference type="SUPFAM" id="SSF56300">
    <property type="entry name" value="Metallo-dependent phosphatases"/>
    <property type="match status" value="1"/>
</dbReference>
<dbReference type="InterPro" id="IPR029052">
    <property type="entry name" value="Metallo-depent_PP-like"/>
</dbReference>
<evidence type="ECO:0008006" key="3">
    <source>
        <dbReference type="Google" id="ProtNLM"/>
    </source>
</evidence>
<name>A0A3E2TQ78_9FIRM</name>
<sequence>MKYYISDLHLFHENAIAFDPRPFASLQEMHDTIGKEHYSLVLSHYPIFSWRNMGRGRILLYGHTHESEEDRFYQKCLSEMRANDCRHVYETEELRAYNVGCMRDYMNYTPRTLEEILNSRSKV</sequence>
<dbReference type="Proteomes" id="UP000260773">
    <property type="component" value="Unassembled WGS sequence"/>
</dbReference>
<evidence type="ECO:0000313" key="1">
    <source>
        <dbReference type="EMBL" id="RGB80729.1"/>
    </source>
</evidence>
<gene>
    <name evidence="1" type="ORF">DW070_05425</name>
</gene>
<dbReference type="RefSeq" id="WP_117527639.1">
    <property type="nucleotide sequence ID" value="NZ_JAQDKA010000017.1"/>
</dbReference>